<organism evidence="2 3">
    <name type="scientific">Schumannella soli</name>
    <dbReference type="NCBI Taxonomy" id="2590779"/>
    <lineage>
        <taxon>Bacteria</taxon>
        <taxon>Bacillati</taxon>
        <taxon>Actinomycetota</taxon>
        <taxon>Actinomycetes</taxon>
        <taxon>Micrococcales</taxon>
        <taxon>Microbacteriaceae</taxon>
        <taxon>Schumannella</taxon>
    </lineage>
</organism>
<dbReference type="Proteomes" id="UP000316252">
    <property type="component" value="Unassembled WGS sequence"/>
</dbReference>
<dbReference type="AlphaFoldDB" id="A0A506Y6H2"/>
<protein>
    <submittedName>
        <fullName evidence="2">Uncharacterized protein</fullName>
    </submittedName>
</protein>
<sequence>MSERDEQRVSGDDELASVADEEQTAAAERDDDSADAAAADDAGEGADVTAAAPTLDDSVS</sequence>
<dbReference type="EMBL" id="VHQG01000001">
    <property type="protein sequence ID" value="TPW77473.1"/>
    <property type="molecule type" value="Genomic_DNA"/>
</dbReference>
<name>A0A506Y6H2_9MICO</name>
<feature type="compositionally biased region" description="Low complexity" evidence="1">
    <location>
        <begin position="35"/>
        <end position="52"/>
    </location>
</feature>
<proteinExistence type="predicted"/>
<feature type="compositionally biased region" description="Acidic residues" evidence="1">
    <location>
        <begin position="12"/>
        <end position="34"/>
    </location>
</feature>
<keyword evidence="3" id="KW-1185">Reference proteome</keyword>
<evidence type="ECO:0000256" key="1">
    <source>
        <dbReference type="SAM" id="MobiDB-lite"/>
    </source>
</evidence>
<feature type="region of interest" description="Disordered" evidence="1">
    <location>
        <begin position="1"/>
        <end position="60"/>
    </location>
</feature>
<reference evidence="2 3" key="1">
    <citation type="submission" date="2019-06" db="EMBL/GenBank/DDBJ databases">
        <authorList>
            <person name="Li F."/>
        </authorList>
    </citation>
    <scope>NUCLEOTIDE SEQUENCE [LARGE SCALE GENOMIC DNA]</scope>
    <source>
        <strain evidence="2 3">10F1D-1</strain>
    </source>
</reference>
<evidence type="ECO:0000313" key="2">
    <source>
        <dbReference type="EMBL" id="TPW77473.1"/>
    </source>
</evidence>
<comment type="caution">
    <text evidence="2">The sequence shown here is derived from an EMBL/GenBank/DDBJ whole genome shotgun (WGS) entry which is preliminary data.</text>
</comment>
<evidence type="ECO:0000313" key="3">
    <source>
        <dbReference type="Proteomes" id="UP000316252"/>
    </source>
</evidence>
<gene>
    <name evidence="2" type="ORF">FJ657_01975</name>
</gene>
<dbReference type="RefSeq" id="WP_141162001.1">
    <property type="nucleotide sequence ID" value="NZ_VHQG01000001.1"/>
</dbReference>
<accession>A0A506Y6H2</accession>
<feature type="compositionally biased region" description="Basic and acidic residues" evidence="1">
    <location>
        <begin position="1"/>
        <end position="11"/>
    </location>
</feature>